<dbReference type="GO" id="GO:0015658">
    <property type="term" value="F:branched-chain amino acid transmembrane transporter activity"/>
    <property type="evidence" value="ECO:0007669"/>
    <property type="project" value="InterPro"/>
</dbReference>
<dbReference type="EMBL" id="AUND01000012">
    <property type="protein sequence ID" value="KEO54087.1"/>
    <property type="molecule type" value="Genomic_DNA"/>
</dbReference>
<gene>
    <name evidence="7" type="ORF">TP2_03995</name>
</gene>
<dbReference type="InterPro" id="IPR043428">
    <property type="entry name" value="LivM-like"/>
</dbReference>
<proteinExistence type="predicted"/>
<evidence type="ECO:0000256" key="4">
    <source>
        <dbReference type="ARBA" id="ARBA00022989"/>
    </source>
</evidence>
<evidence type="ECO:0000313" key="7">
    <source>
        <dbReference type="EMBL" id="KEO54087.1"/>
    </source>
</evidence>
<dbReference type="RefSeq" id="WP_084714020.1">
    <property type="nucleotide sequence ID" value="NZ_AUND01000012.1"/>
</dbReference>
<feature type="transmembrane region" description="Helical" evidence="6">
    <location>
        <begin position="15"/>
        <end position="34"/>
    </location>
</feature>
<evidence type="ECO:0008006" key="9">
    <source>
        <dbReference type="Google" id="ProtNLM"/>
    </source>
</evidence>
<sequence length="392" mass="42220">MTDISLPQSQPSRPWISAAAVIVASGLYSWALLMAEETWQVLSLLVLAVVATGVAIKTGFVRRVERDWAASETRLNRLAFAVLIALILVLSGSHFALLMISTVLLYFVASLGLNIQFGFTGLVNFAGAAFFGAGAYTAAVLGNVLVIPPLLILLAGGLVAMAISLPLLIPIVRTTGHYAAVVTIAFGVLFRTFLEVNEILGGPQGLMVNSMKLFGWDFYNAPSLGNLEISFYLNYALLAAGLAALVFALFRRLERSWIGLHMDAVRLDETAAACFGISVKRTKILAFLLGNVILGVSGALYGMMISFIAPASFTFSDSLLLVSIVLLGGLGSPWGGAIAAAIVVLLPEKLQLLQEYRFLLFSILVMLVLLFRPEGILPRHLRNFFPNRRTDA</sequence>
<keyword evidence="3 6" id="KW-0812">Transmembrane</keyword>
<keyword evidence="8" id="KW-1185">Reference proteome</keyword>
<evidence type="ECO:0000313" key="8">
    <source>
        <dbReference type="Proteomes" id="UP000027432"/>
    </source>
</evidence>
<accession>A0A074JXL9</accession>
<feature type="transmembrane region" description="Helical" evidence="6">
    <location>
        <begin position="285"/>
        <end position="308"/>
    </location>
</feature>
<dbReference type="CDD" id="cd06581">
    <property type="entry name" value="TM_PBP1_LivM_like"/>
    <property type="match status" value="1"/>
</dbReference>
<feature type="transmembrane region" description="Helical" evidence="6">
    <location>
        <begin position="121"/>
        <end position="141"/>
    </location>
</feature>
<dbReference type="Proteomes" id="UP000027432">
    <property type="component" value="Unassembled WGS sequence"/>
</dbReference>
<comment type="caution">
    <text evidence="7">The sequence shown here is derived from an EMBL/GenBank/DDBJ whole genome shotgun (WGS) entry which is preliminary data.</text>
</comment>
<dbReference type="GO" id="GO:0005886">
    <property type="term" value="C:plasma membrane"/>
    <property type="evidence" value="ECO:0007669"/>
    <property type="project" value="UniProtKB-SubCell"/>
</dbReference>
<comment type="subcellular location">
    <subcellularLocation>
        <location evidence="1">Cell membrane</location>
        <topology evidence="1">Multi-pass membrane protein</topology>
    </subcellularLocation>
</comment>
<feature type="transmembrane region" description="Helical" evidence="6">
    <location>
        <begin position="80"/>
        <end position="109"/>
    </location>
</feature>
<name>A0A074JXL9_9RHOB</name>
<dbReference type="OrthoDB" id="9814461at2"/>
<dbReference type="AlphaFoldDB" id="A0A074JXL9"/>
<reference evidence="7 8" key="1">
    <citation type="submission" date="2013-07" db="EMBL/GenBank/DDBJ databases">
        <title>Thioclava pacifica DSM 10166 Genome Sequencing.</title>
        <authorList>
            <person name="Lai Q."/>
            <person name="Shao Z."/>
        </authorList>
    </citation>
    <scope>NUCLEOTIDE SEQUENCE [LARGE SCALE GENOMIC DNA]</scope>
    <source>
        <strain evidence="7 8">DSM 10166</strain>
    </source>
</reference>
<keyword evidence="4 6" id="KW-1133">Transmembrane helix</keyword>
<evidence type="ECO:0000256" key="2">
    <source>
        <dbReference type="ARBA" id="ARBA00022475"/>
    </source>
</evidence>
<feature type="transmembrane region" description="Helical" evidence="6">
    <location>
        <begin position="41"/>
        <end position="60"/>
    </location>
</feature>
<feature type="transmembrane region" description="Helical" evidence="6">
    <location>
        <begin position="358"/>
        <end position="377"/>
    </location>
</feature>
<feature type="transmembrane region" description="Helical" evidence="6">
    <location>
        <begin position="147"/>
        <end position="169"/>
    </location>
</feature>
<evidence type="ECO:0000256" key="1">
    <source>
        <dbReference type="ARBA" id="ARBA00004651"/>
    </source>
</evidence>
<dbReference type="STRING" id="1353537.TP2_03995"/>
<protein>
    <recommendedName>
        <fullName evidence="9">ABC transporter permease</fullName>
    </recommendedName>
</protein>
<evidence type="ECO:0000256" key="6">
    <source>
        <dbReference type="SAM" id="Phobius"/>
    </source>
</evidence>
<evidence type="ECO:0000256" key="5">
    <source>
        <dbReference type="ARBA" id="ARBA00023136"/>
    </source>
</evidence>
<evidence type="ECO:0000256" key="3">
    <source>
        <dbReference type="ARBA" id="ARBA00022692"/>
    </source>
</evidence>
<feature type="transmembrane region" description="Helical" evidence="6">
    <location>
        <begin position="176"/>
        <end position="194"/>
    </location>
</feature>
<feature type="transmembrane region" description="Helical" evidence="6">
    <location>
        <begin position="229"/>
        <end position="250"/>
    </location>
</feature>
<dbReference type="PANTHER" id="PTHR30482">
    <property type="entry name" value="HIGH-AFFINITY BRANCHED-CHAIN AMINO ACID TRANSPORT SYSTEM PERMEASE"/>
    <property type="match status" value="1"/>
</dbReference>
<dbReference type="eggNOG" id="COG4177">
    <property type="taxonomic scope" value="Bacteria"/>
</dbReference>
<dbReference type="Pfam" id="PF02653">
    <property type="entry name" value="BPD_transp_2"/>
    <property type="match status" value="1"/>
</dbReference>
<keyword evidence="2" id="KW-1003">Cell membrane</keyword>
<feature type="transmembrane region" description="Helical" evidence="6">
    <location>
        <begin position="320"/>
        <end position="346"/>
    </location>
</feature>
<dbReference type="PANTHER" id="PTHR30482:SF10">
    <property type="entry name" value="HIGH-AFFINITY BRANCHED-CHAIN AMINO ACID TRANSPORT PROTEIN BRAE"/>
    <property type="match status" value="1"/>
</dbReference>
<keyword evidence="5 6" id="KW-0472">Membrane</keyword>
<organism evidence="7 8">
    <name type="scientific">Thioclava pacifica DSM 10166</name>
    <dbReference type="NCBI Taxonomy" id="1353537"/>
    <lineage>
        <taxon>Bacteria</taxon>
        <taxon>Pseudomonadati</taxon>
        <taxon>Pseudomonadota</taxon>
        <taxon>Alphaproteobacteria</taxon>
        <taxon>Rhodobacterales</taxon>
        <taxon>Paracoccaceae</taxon>
        <taxon>Thioclava</taxon>
    </lineage>
</organism>
<dbReference type="InterPro" id="IPR001851">
    <property type="entry name" value="ABC_transp_permease"/>
</dbReference>